<dbReference type="EMBL" id="JARJFB010000244">
    <property type="protein sequence ID" value="MEA0971740.1"/>
    <property type="molecule type" value="Genomic_DNA"/>
</dbReference>
<evidence type="ECO:0000313" key="3">
    <source>
        <dbReference type="Proteomes" id="UP001291687"/>
    </source>
</evidence>
<proteinExistence type="predicted"/>
<evidence type="ECO:0000256" key="1">
    <source>
        <dbReference type="SAM" id="SignalP"/>
    </source>
</evidence>
<protein>
    <submittedName>
        <fullName evidence="2">Uncharacterized protein</fullName>
    </submittedName>
</protein>
<keyword evidence="3" id="KW-1185">Reference proteome</keyword>
<feature type="signal peptide" evidence="1">
    <location>
        <begin position="1"/>
        <end position="20"/>
    </location>
</feature>
<name>A0ABU5NF20_9RICK</name>
<reference evidence="2 3" key="1">
    <citation type="submission" date="2023-03" db="EMBL/GenBank/DDBJ databases">
        <title>Host association and intracellularity evolved multiple times independently in the Rickettsiales.</title>
        <authorList>
            <person name="Castelli M."/>
            <person name="Nardi T."/>
            <person name="Gammuto L."/>
            <person name="Bellinzona G."/>
            <person name="Sabaneyeva E."/>
            <person name="Potekhin A."/>
            <person name="Serra V."/>
            <person name="Petroni G."/>
            <person name="Sassera D."/>
        </authorList>
    </citation>
    <scope>NUCLEOTIDE SEQUENCE [LARGE SCALE GENOMIC DNA]</scope>
    <source>
        <strain evidence="2 3">Sr 2-6</strain>
    </source>
</reference>
<sequence length="77" mass="8831">MFKKVLIVVLLFFMNNSTFAQVSKVITVCEVKKLFAVYINTSLSQHDKTEAEYDYNLSSEIYTLSKVNPENEKEDGS</sequence>
<evidence type="ECO:0000313" key="2">
    <source>
        <dbReference type="EMBL" id="MEA0971740.1"/>
    </source>
</evidence>
<dbReference type="Proteomes" id="UP001291687">
    <property type="component" value="Unassembled WGS sequence"/>
</dbReference>
<feature type="chain" id="PRO_5045372517" evidence="1">
    <location>
        <begin position="21"/>
        <end position="77"/>
    </location>
</feature>
<gene>
    <name evidence="2" type="ORF">Megvenef_01727</name>
</gene>
<accession>A0ABU5NF20</accession>
<comment type="caution">
    <text evidence="2">The sequence shown here is derived from an EMBL/GenBank/DDBJ whole genome shotgun (WGS) entry which is preliminary data.</text>
</comment>
<organism evidence="2 3">
    <name type="scientific">Candidatus Megaera venefica</name>
    <dbReference type="NCBI Taxonomy" id="2055910"/>
    <lineage>
        <taxon>Bacteria</taxon>
        <taxon>Pseudomonadati</taxon>
        <taxon>Pseudomonadota</taxon>
        <taxon>Alphaproteobacteria</taxon>
        <taxon>Rickettsiales</taxon>
        <taxon>Rickettsiaceae</taxon>
        <taxon>Candidatus Megaera</taxon>
    </lineage>
</organism>
<keyword evidence="1" id="KW-0732">Signal</keyword>